<dbReference type="GO" id="GO:0046556">
    <property type="term" value="F:alpha-L-arabinofuranosidase activity"/>
    <property type="evidence" value="ECO:0007669"/>
    <property type="project" value="TreeGrafter"/>
</dbReference>
<dbReference type="PATRIC" id="fig|1347342.6.peg.1040"/>
<dbReference type="Gene3D" id="2.60.40.10">
    <property type="entry name" value="Immunoglobulins"/>
    <property type="match status" value="1"/>
</dbReference>
<reference evidence="5 6" key="1">
    <citation type="journal article" date="2013" name="Appl. Environ. Microbiol.">
        <title>The genome of the alga-associated marine flavobacterium Formosa agariphila KMM 3901T reveals a broad potential for degradation of algal polysaccharides.</title>
        <authorList>
            <person name="Mann A.J."/>
            <person name="Hahnke R.L."/>
            <person name="Huang S."/>
            <person name="Werner J."/>
            <person name="Xing P."/>
            <person name="Barbeyron T."/>
            <person name="Huettel B."/>
            <person name="Stueber K."/>
            <person name="Reinhardt R."/>
            <person name="Harder J."/>
            <person name="Gloeckner F.O."/>
            <person name="Amann R.I."/>
            <person name="Teeling H."/>
        </authorList>
    </citation>
    <scope>NUCLEOTIDE SEQUENCE [LARGE SCALE GENOMIC DNA]</scope>
    <source>
        <strain evidence="6">DSM 15362 / KCTC 12365 / LMG 23005 / KMM 3901</strain>
    </source>
</reference>
<comment type="similarity">
    <text evidence="1">Belongs to the glycosyl hydrolase 3 family.</text>
</comment>
<dbReference type="PRINTS" id="PR00133">
    <property type="entry name" value="GLHYDRLASE3"/>
</dbReference>
<name>T2KIN0_FORAG</name>
<dbReference type="PANTHER" id="PTHR42721">
    <property type="entry name" value="SUGAR HYDROLASE-RELATED"/>
    <property type="match status" value="1"/>
</dbReference>
<evidence type="ECO:0000259" key="4">
    <source>
        <dbReference type="PROSITE" id="PS51820"/>
    </source>
</evidence>
<dbReference type="FunFam" id="2.60.40.10:FF:000495">
    <property type="entry name" value="Periplasmic beta-glucosidase"/>
    <property type="match status" value="1"/>
</dbReference>
<dbReference type="STRING" id="1347342.BN863_10300"/>
<gene>
    <name evidence="5" type="ORF">BN863_10300</name>
</gene>
<dbReference type="GO" id="GO:0031222">
    <property type="term" value="P:arabinan catabolic process"/>
    <property type="evidence" value="ECO:0007669"/>
    <property type="project" value="TreeGrafter"/>
</dbReference>
<evidence type="ECO:0000256" key="1">
    <source>
        <dbReference type="ARBA" id="ARBA00005336"/>
    </source>
</evidence>
<dbReference type="InterPro" id="IPR002772">
    <property type="entry name" value="Glyco_hydro_3_C"/>
</dbReference>
<dbReference type="InterPro" id="IPR036962">
    <property type="entry name" value="Glyco_hydro_3_N_sf"/>
</dbReference>
<dbReference type="EC" id="3.2.1.21" evidence="5"/>
<evidence type="ECO:0000256" key="2">
    <source>
        <dbReference type="ARBA" id="ARBA00022729"/>
    </source>
</evidence>
<dbReference type="GO" id="GO:0008422">
    <property type="term" value="F:beta-glucosidase activity"/>
    <property type="evidence" value="ECO:0007669"/>
    <property type="project" value="UniProtKB-EC"/>
</dbReference>
<dbReference type="SMART" id="SM01217">
    <property type="entry name" value="Fn3_like"/>
    <property type="match status" value="1"/>
</dbReference>
<keyword evidence="3 5" id="KW-0378">Hydrolase</keyword>
<dbReference type="Pfam" id="PF00933">
    <property type="entry name" value="Glyco_hydro_3"/>
    <property type="match status" value="1"/>
</dbReference>
<dbReference type="SMART" id="SM00758">
    <property type="entry name" value="PA14"/>
    <property type="match status" value="1"/>
</dbReference>
<dbReference type="HOGENOM" id="CLU_004542_5_3_10"/>
<dbReference type="Gene3D" id="3.20.20.300">
    <property type="entry name" value="Glycoside hydrolase, family 3, N-terminal domain"/>
    <property type="match status" value="1"/>
</dbReference>
<feature type="domain" description="PA14" evidence="4">
    <location>
        <begin position="474"/>
        <end position="617"/>
    </location>
</feature>
<dbReference type="SUPFAM" id="SSF52279">
    <property type="entry name" value="Beta-D-glucan exohydrolase, C-terminal domain"/>
    <property type="match status" value="1"/>
</dbReference>
<dbReference type="Pfam" id="PF14310">
    <property type="entry name" value="Fn3-like"/>
    <property type="match status" value="1"/>
</dbReference>
<dbReference type="eggNOG" id="COG1472">
    <property type="taxonomic scope" value="Bacteria"/>
</dbReference>
<dbReference type="InterPro" id="IPR011658">
    <property type="entry name" value="PA14_dom"/>
</dbReference>
<dbReference type="GO" id="GO:0009044">
    <property type="term" value="F:xylan 1,4-beta-xylosidase activity"/>
    <property type="evidence" value="ECO:0007669"/>
    <property type="project" value="InterPro"/>
</dbReference>
<dbReference type="InterPro" id="IPR001764">
    <property type="entry name" value="Glyco_hydro_3_N"/>
</dbReference>
<dbReference type="InterPro" id="IPR013783">
    <property type="entry name" value="Ig-like_fold"/>
</dbReference>
<dbReference type="Pfam" id="PF07691">
    <property type="entry name" value="PA14"/>
    <property type="match status" value="1"/>
</dbReference>
<sequence length="866" mass="97311">MYFIEKNSEEKINKEVMKKYMLLAACCVSMLLVETSVAQDRTALHKRATKQAKDLVKQMTLEEKVRLIEMTNLPIERLDIPGHHWWNEALHGVARRGEATQFPVPLSMASGWNPSLIKDMTTAISDEARALNNADTAEDKAKRYHGLTLWSPVINMARDPRWGRTEETYGEDPFLTTELASAFVNGLQGDNPNYLKTVATIKHFVVNNTEHNRLHVRPDVSERALREYYFPAYRDVIAREDVESIMTAYNGLNGIPCSANKWLLTDILRDEWGFNGTVVTDVGVPGHLVEQHKYAKNGPEAAMMMITAGVDMYSGSDRTREVNEREWSKQAVQQGLMKESDLDQAIIRSLATRIKLGLLRSDEDNPYTKISTGVVGSENHLAIARQIAREGAVLLQNKNNVLPATPEKYKSILFAGPYVNDAPFGAYSGNAAGIAATPMFGMQEIAGNQFEIKSQLGGKWLFIPEGNLNVPGKPETKGVTGEYFAGTKLEGHPISVRTDRGFDLDLPKPLAHIDPEIPQPTFSARWTAELTPNRTGLHYFSMTALSGARVWINDEKILDNWHSKAKDNEESQGIFLEAGKAVNLKVEYYNEEAEPARALLKWVEPQEVVAVEHPEDKLLIYVGGLTWRMSKESHDRMNSILPEDQMEEIKALASIYPNMLVVLNGGTVVQLSELNDVVPSILLQWFPGQEGGYALAELITGKVSPSGHLPLTFYTNPEKLPDFEDYEISKGRTYMYMKDNATYPFGYGLSYTSFEYSGLKITQNKKEVTAVLDVKNSGLMDGDDVIQLYVTNLDSKVYQPIRQLKAFKRVSIAKGDTEQVELHFSINDMQWWDVNKQKYVVNLGRYEIQIGKSSAEIVQKQIITVK</sequence>
<organism evidence="5 6">
    <name type="scientific">Formosa agariphila (strain DSM 15362 / KCTC 12365 / LMG 23005 / KMM 3901 / M-2Alg 35-1)</name>
    <dbReference type="NCBI Taxonomy" id="1347342"/>
    <lineage>
        <taxon>Bacteria</taxon>
        <taxon>Pseudomonadati</taxon>
        <taxon>Bacteroidota</taxon>
        <taxon>Flavobacteriia</taxon>
        <taxon>Flavobacteriales</taxon>
        <taxon>Flavobacteriaceae</taxon>
        <taxon>Formosa</taxon>
    </lineage>
</organism>
<dbReference type="InterPro" id="IPR037524">
    <property type="entry name" value="PA14/GLEYA"/>
</dbReference>
<evidence type="ECO:0000313" key="6">
    <source>
        <dbReference type="Proteomes" id="UP000016160"/>
    </source>
</evidence>
<dbReference type="InterPro" id="IPR036881">
    <property type="entry name" value="Glyco_hydro_3_C_sf"/>
</dbReference>
<dbReference type="Pfam" id="PF01915">
    <property type="entry name" value="Glyco_hydro_3_C"/>
    <property type="match status" value="1"/>
</dbReference>
<keyword evidence="2" id="KW-0732">Signal</keyword>
<proteinExistence type="inferred from homology"/>
<protein>
    <submittedName>
        <fullName evidence="5">Beta-glucosidase (GH3)</fullName>
        <ecNumber evidence="5">3.2.1.21</ecNumber>
    </submittedName>
</protein>
<keyword evidence="5" id="KW-0326">Glycosidase</keyword>
<accession>T2KIN0</accession>
<dbReference type="GO" id="GO:0045493">
    <property type="term" value="P:xylan catabolic process"/>
    <property type="evidence" value="ECO:0007669"/>
    <property type="project" value="InterPro"/>
</dbReference>
<dbReference type="PROSITE" id="PS51820">
    <property type="entry name" value="PA14"/>
    <property type="match status" value="1"/>
</dbReference>
<dbReference type="EMBL" id="HG315671">
    <property type="protein sequence ID" value="CDF78742.1"/>
    <property type="molecule type" value="Genomic_DNA"/>
</dbReference>
<evidence type="ECO:0000313" key="5">
    <source>
        <dbReference type="EMBL" id="CDF78742.1"/>
    </source>
</evidence>
<dbReference type="InterPro" id="IPR017853">
    <property type="entry name" value="GH"/>
</dbReference>
<evidence type="ECO:0000256" key="3">
    <source>
        <dbReference type="ARBA" id="ARBA00022801"/>
    </source>
</evidence>
<dbReference type="AlphaFoldDB" id="T2KIN0"/>
<dbReference type="PANTHER" id="PTHR42721:SF3">
    <property type="entry name" value="BETA-D-XYLOSIDASE 5-RELATED"/>
    <property type="match status" value="1"/>
</dbReference>
<dbReference type="SUPFAM" id="SSF51445">
    <property type="entry name" value="(Trans)glycosidases"/>
    <property type="match status" value="1"/>
</dbReference>
<dbReference type="InterPro" id="IPR026891">
    <property type="entry name" value="Fn3-like"/>
</dbReference>
<dbReference type="Proteomes" id="UP000016160">
    <property type="component" value="Chromosome"/>
</dbReference>
<dbReference type="InterPro" id="IPR044993">
    <property type="entry name" value="BXL"/>
</dbReference>
<dbReference type="Gene3D" id="3.40.50.1700">
    <property type="entry name" value="Glycoside hydrolase family 3 C-terminal domain"/>
    <property type="match status" value="2"/>
</dbReference>
<keyword evidence="6" id="KW-1185">Reference proteome</keyword>